<dbReference type="PANTHER" id="PTHR35526">
    <property type="entry name" value="ANTI-SIGMA-F FACTOR RSBW-RELATED"/>
    <property type="match status" value="1"/>
</dbReference>
<evidence type="ECO:0000313" key="4">
    <source>
        <dbReference type="EMBL" id="QOV36723.1"/>
    </source>
</evidence>
<accession>A0A7M2SMM2</accession>
<gene>
    <name evidence="4" type="ORF">IM697_43355</name>
</gene>
<dbReference type="GO" id="GO:0005524">
    <property type="term" value="F:ATP binding"/>
    <property type="evidence" value="ECO:0007669"/>
    <property type="project" value="UniProtKB-KW"/>
</dbReference>
<protein>
    <submittedName>
        <fullName evidence="4">ATP-binding protein</fullName>
    </submittedName>
</protein>
<keyword evidence="5" id="KW-1185">Reference proteome</keyword>
<dbReference type="CDD" id="cd16936">
    <property type="entry name" value="HATPase_RsbW-like"/>
    <property type="match status" value="1"/>
</dbReference>
<keyword evidence="4" id="KW-0547">Nucleotide-binding</keyword>
<reference evidence="4 5" key="1">
    <citation type="submission" date="2020-10" db="EMBL/GenBank/DDBJ databases">
        <title>Streptomyces ferrugineus complate genome analysis.</title>
        <authorList>
            <person name="Anwar N."/>
        </authorList>
    </citation>
    <scope>NUCLEOTIDE SEQUENCE [LARGE SCALE GENOMIC DNA]</scope>
    <source>
        <strain evidence="4 5">CCTCC AA2014009</strain>
    </source>
</reference>
<proteinExistence type="predicted"/>
<evidence type="ECO:0000256" key="2">
    <source>
        <dbReference type="SAM" id="MobiDB-lite"/>
    </source>
</evidence>
<evidence type="ECO:0000256" key="1">
    <source>
        <dbReference type="ARBA" id="ARBA00022527"/>
    </source>
</evidence>
<keyword evidence="1" id="KW-0808">Transferase</keyword>
<dbReference type="KEGG" id="sfeu:IM697_43355"/>
<keyword evidence="4" id="KW-0067">ATP-binding</keyword>
<dbReference type="GO" id="GO:0004674">
    <property type="term" value="F:protein serine/threonine kinase activity"/>
    <property type="evidence" value="ECO:0007669"/>
    <property type="project" value="UniProtKB-KW"/>
</dbReference>
<dbReference type="PANTHER" id="PTHR35526:SF3">
    <property type="entry name" value="ANTI-SIGMA-F FACTOR RSBW"/>
    <property type="match status" value="1"/>
</dbReference>
<dbReference type="Gene3D" id="3.30.565.10">
    <property type="entry name" value="Histidine kinase-like ATPase, C-terminal domain"/>
    <property type="match status" value="1"/>
</dbReference>
<organism evidence="4 5">
    <name type="scientific">Streptomyces ferrugineus</name>
    <dbReference type="NCBI Taxonomy" id="1413221"/>
    <lineage>
        <taxon>Bacteria</taxon>
        <taxon>Bacillati</taxon>
        <taxon>Actinomycetota</taxon>
        <taxon>Actinomycetes</taxon>
        <taxon>Kitasatosporales</taxon>
        <taxon>Streptomycetaceae</taxon>
        <taxon>Streptomyces</taxon>
    </lineage>
</organism>
<dbReference type="InterPro" id="IPR050267">
    <property type="entry name" value="Anti-sigma-factor_SerPK"/>
</dbReference>
<sequence length="145" mass="15813">MTMATTARPRPTGPPGYSETLPRAEESAQTARSLARAAVATWGIDRLTTVAELVMSELVTNAVVHAWGPSLRVMVDRLADDTVYLAVVDRAPRRTPELRTAGPNDVTGRGLLLVDDIAARWGHDLLGPHMRPWGKRVWAELRAAP</sequence>
<dbReference type="AlphaFoldDB" id="A0A7M2SMM2"/>
<evidence type="ECO:0000313" key="5">
    <source>
        <dbReference type="Proteomes" id="UP000594205"/>
    </source>
</evidence>
<dbReference type="SUPFAM" id="SSF55874">
    <property type="entry name" value="ATPase domain of HSP90 chaperone/DNA topoisomerase II/histidine kinase"/>
    <property type="match status" value="1"/>
</dbReference>
<feature type="compositionally biased region" description="Low complexity" evidence="2">
    <location>
        <begin position="1"/>
        <end position="10"/>
    </location>
</feature>
<feature type="region of interest" description="Disordered" evidence="2">
    <location>
        <begin position="1"/>
        <end position="28"/>
    </location>
</feature>
<dbReference type="Pfam" id="PF13581">
    <property type="entry name" value="HATPase_c_2"/>
    <property type="match status" value="1"/>
</dbReference>
<name>A0A7M2SMM2_9ACTN</name>
<keyword evidence="1" id="KW-0418">Kinase</keyword>
<dbReference type="Proteomes" id="UP000594205">
    <property type="component" value="Chromosome"/>
</dbReference>
<evidence type="ECO:0000259" key="3">
    <source>
        <dbReference type="Pfam" id="PF13581"/>
    </source>
</evidence>
<keyword evidence="1" id="KW-0723">Serine/threonine-protein kinase</keyword>
<dbReference type="InterPro" id="IPR036890">
    <property type="entry name" value="HATPase_C_sf"/>
</dbReference>
<feature type="domain" description="Histidine kinase/HSP90-like ATPase" evidence="3">
    <location>
        <begin position="24"/>
        <end position="118"/>
    </location>
</feature>
<dbReference type="EMBL" id="CP063373">
    <property type="protein sequence ID" value="QOV36723.1"/>
    <property type="molecule type" value="Genomic_DNA"/>
</dbReference>
<dbReference type="InterPro" id="IPR003594">
    <property type="entry name" value="HATPase_dom"/>
</dbReference>